<dbReference type="CDD" id="cd00293">
    <property type="entry name" value="USP-like"/>
    <property type="match status" value="2"/>
</dbReference>
<dbReference type="InterPro" id="IPR014729">
    <property type="entry name" value="Rossmann-like_a/b/a_fold"/>
</dbReference>
<dbReference type="RefSeq" id="WP_179259882.1">
    <property type="nucleotide sequence ID" value="NZ_CP058601.1"/>
</dbReference>
<organism evidence="3 4">
    <name type="scientific">Natrinema halophilum</name>
    <dbReference type="NCBI Taxonomy" id="1699371"/>
    <lineage>
        <taxon>Archaea</taxon>
        <taxon>Methanobacteriati</taxon>
        <taxon>Methanobacteriota</taxon>
        <taxon>Stenosarchaea group</taxon>
        <taxon>Halobacteria</taxon>
        <taxon>Halobacteriales</taxon>
        <taxon>Natrialbaceae</taxon>
        <taxon>Natrinema</taxon>
    </lineage>
</organism>
<feature type="domain" description="UspA" evidence="2">
    <location>
        <begin position="149"/>
        <end position="294"/>
    </location>
</feature>
<evidence type="ECO:0000259" key="2">
    <source>
        <dbReference type="Pfam" id="PF00582"/>
    </source>
</evidence>
<dbReference type="InterPro" id="IPR006015">
    <property type="entry name" value="Universal_stress_UspA"/>
</dbReference>
<protein>
    <submittedName>
        <fullName evidence="3">Universal stress protein</fullName>
    </submittedName>
</protein>
<dbReference type="OrthoDB" id="105697at2157"/>
<dbReference type="Gene3D" id="3.40.50.620">
    <property type="entry name" value="HUPs"/>
    <property type="match status" value="2"/>
</dbReference>
<dbReference type="InterPro" id="IPR006016">
    <property type="entry name" value="UspA"/>
</dbReference>
<dbReference type="SUPFAM" id="SSF52402">
    <property type="entry name" value="Adenine nucleotide alpha hydrolases-like"/>
    <property type="match status" value="2"/>
</dbReference>
<dbReference type="PRINTS" id="PR01438">
    <property type="entry name" value="UNVRSLSTRESS"/>
</dbReference>
<keyword evidence="4" id="KW-1185">Reference proteome</keyword>
<name>A0A7D5KBZ2_9EURY</name>
<dbReference type="EMBL" id="CP058601">
    <property type="protein sequence ID" value="QLG48141.1"/>
    <property type="molecule type" value="Genomic_DNA"/>
</dbReference>
<accession>A0A7D5KBZ2</accession>
<dbReference type="KEGG" id="haly:HYG82_04410"/>
<comment type="similarity">
    <text evidence="1">Belongs to the universal stress protein A family.</text>
</comment>
<evidence type="ECO:0000313" key="3">
    <source>
        <dbReference type="EMBL" id="QLG48141.1"/>
    </source>
</evidence>
<evidence type="ECO:0000256" key="1">
    <source>
        <dbReference type="ARBA" id="ARBA00008791"/>
    </source>
</evidence>
<gene>
    <name evidence="3" type="ORF">HYG82_04410</name>
</gene>
<dbReference type="GeneID" id="56032507"/>
<feature type="domain" description="UspA" evidence="2">
    <location>
        <begin position="1"/>
        <end position="137"/>
    </location>
</feature>
<sequence length="298" mass="31252">MVDHIVIPVDGSEESKRAATRGLELASVVDATVDVLHVVEQKSLRLAKSADEQTRLRERGESILEEIEAIAADIGRPITTELTEGKPSVQIREFAAERDATVIVIGRQGVTGLGKRLLGGVTEQVLSRSEIPVLVVPHGDGATTPVTDYSRILIPTDGSENADAATQPAVTIARHCGATIDVLNVVDIQNAGGMFSAGGLETEFIERLEAVGSEAVDEVAGEIGETAPEVAVTTDVVRTSSLDGVAAGISEYVADRDVDLIIMGSHGRSNLGRHVLGSVTSALLRTVDVPILVVSRSA</sequence>
<proteinExistence type="inferred from homology"/>
<dbReference type="AlphaFoldDB" id="A0A7D5KBZ2"/>
<reference evidence="3 4" key="1">
    <citation type="submission" date="2020-07" db="EMBL/GenBank/DDBJ databases">
        <authorList>
            <person name="Cui H."/>
        </authorList>
    </citation>
    <scope>NUCLEOTIDE SEQUENCE [LARGE SCALE GENOMIC DNA]</scope>
    <source>
        <strain evidence="3 4">YPL8</strain>
    </source>
</reference>
<dbReference type="PANTHER" id="PTHR46268">
    <property type="entry name" value="STRESS RESPONSE PROTEIN NHAX"/>
    <property type="match status" value="1"/>
</dbReference>
<dbReference type="PANTHER" id="PTHR46268:SF6">
    <property type="entry name" value="UNIVERSAL STRESS PROTEIN UP12"/>
    <property type="match status" value="1"/>
</dbReference>
<dbReference type="Proteomes" id="UP000509241">
    <property type="component" value="Chromosome"/>
</dbReference>
<evidence type="ECO:0000313" key="4">
    <source>
        <dbReference type="Proteomes" id="UP000509241"/>
    </source>
</evidence>
<dbReference type="Pfam" id="PF00582">
    <property type="entry name" value="Usp"/>
    <property type="match status" value="2"/>
</dbReference>